<sequence length="289" mass="32620">MVLASEPGPTFTIGLILIRIALLCMNASVYMSLPQGRGKARMDMTLDFIVTLMFVIAFFVEYHSLARLPWFEGWRVAMNIDHYAEREGCLVMAAKRTSSNKILHRYALVSAIDIFFGNFYFAAKPPRDMQALRRSVYTVAFFTILHYLLLPTLLSIGVGTKLVSEAVLHHQSLSPTELWILFGSISLALLEMVLICAMHHWRRQPVPSDHYAVKRIKYIWWGICALIPLLPLVAAGILQTINDVDPIIALVVAKVMTILWLVSETAVIHQLQLLHLLGNESLNYSTNIT</sequence>
<feature type="transmembrane region" description="Helical" evidence="1">
    <location>
        <begin position="178"/>
        <end position="197"/>
    </location>
</feature>
<dbReference type="AlphaFoldDB" id="A0A1W0A8P0"/>
<evidence type="ECO:0000313" key="3">
    <source>
        <dbReference type="Proteomes" id="UP000243217"/>
    </source>
</evidence>
<feature type="transmembrane region" description="Helical" evidence="1">
    <location>
        <begin position="135"/>
        <end position="158"/>
    </location>
</feature>
<feature type="transmembrane region" description="Helical" evidence="1">
    <location>
        <begin position="45"/>
        <end position="65"/>
    </location>
</feature>
<keyword evidence="1" id="KW-1133">Transmembrane helix</keyword>
<comment type="caution">
    <text evidence="2">The sequence shown here is derived from an EMBL/GenBank/DDBJ whole genome shotgun (WGS) entry which is preliminary data.</text>
</comment>
<accession>A0A1W0A8P0</accession>
<gene>
    <name evidence="2" type="ORF">THRCLA_20349</name>
</gene>
<dbReference type="EMBL" id="JNBS01000329">
    <property type="protein sequence ID" value="OQS06569.1"/>
    <property type="molecule type" value="Genomic_DNA"/>
</dbReference>
<keyword evidence="3" id="KW-1185">Reference proteome</keyword>
<evidence type="ECO:0000313" key="2">
    <source>
        <dbReference type="EMBL" id="OQS06569.1"/>
    </source>
</evidence>
<organism evidence="2 3">
    <name type="scientific">Thraustotheca clavata</name>
    <dbReference type="NCBI Taxonomy" id="74557"/>
    <lineage>
        <taxon>Eukaryota</taxon>
        <taxon>Sar</taxon>
        <taxon>Stramenopiles</taxon>
        <taxon>Oomycota</taxon>
        <taxon>Saprolegniomycetes</taxon>
        <taxon>Saprolegniales</taxon>
        <taxon>Achlyaceae</taxon>
        <taxon>Thraustotheca</taxon>
    </lineage>
</organism>
<feature type="transmembrane region" description="Helical" evidence="1">
    <location>
        <begin position="218"/>
        <end position="241"/>
    </location>
</feature>
<dbReference type="Proteomes" id="UP000243217">
    <property type="component" value="Unassembled WGS sequence"/>
</dbReference>
<proteinExistence type="predicted"/>
<keyword evidence="1" id="KW-0812">Transmembrane</keyword>
<protein>
    <recommendedName>
        <fullName evidence="4">Transmembrane protein</fullName>
    </recommendedName>
</protein>
<feature type="transmembrane region" description="Helical" evidence="1">
    <location>
        <begin position="247"/>
        <end position="268"/>
    </location>
</feature>
<evidence type="ECO:0000256" key="1">
    <source>
        <dbReference type="SAM" id="Phobius"/>
    </source>
</evidence>
<feature type="transmembrane region" description="Helical" evidence="1">
    <location>
        <begin position="12"/>
        <end position="33"/>
    </location>
</feature>
<reference evidence="2 3" key="1">
    <citation type="journal article" date="2014" name="Genome Biol. Evol.">
        <title>The secreted proteins of Achlya hypogyna and Thraustotheca clavata identify the ancestral oomycete secretome and reveal gene acquisitions by horizontal gene transfer.</title>
        <authorList>
            <person name="Misner I."/>
            <person name="Blouin N."/>
            <person name="Leonard G."/>
            <person name="Richards T.A."/>
            <person name="Lane C.E."/>
        </authorList>
    </citation>
    <scope>NUCLEOTIDE SEQUENCE [LARGE SCALE GENOMIC DNA]</scope>
    <source>
        <strain evidence="2 3">ATCC 34112</strain>
    </source>
</reference>
<keyword evidence="1" id="KW-0472">Membrane</keyword>
<name>A0A1W0A8P0_9STRA</name>
<dbReference type="OrthoDB" id="191995at2759"/>
<evidence type="ECO:0008006" key="4">
    <source>
        <dbReference type="Google" id="ProtNLM"/>
    </source>
</evidence>
<dbReference type="STRING" id="74557.A0A1W0A8P0"/>
<feature type="transmembrane region" description="Helical" evidence="1">
    <location>
        <begin position="102"/>
        <end position="123"/>
    </location>
</feature>